<dbReference type="Pfam" id="PF02486">
    <property type="entry name" value="Rep_trans"/>
    <property type="match status" value="1"/>
</dbReference>
<dbReference type="Gene3D" id="1.10.260.40">
    <property type="entry name" value="lambda repressor-like DNA-binding domains"/>
    <property type="match status" value="1"/>
</dbReference>
<dbReference type="InterPro" id="IPR001387">
    <property type="entry name" value="Cro/C1-type_HTH"/>
</dbReference>
<dbReference type="SMART" id="SM00530">
    <property type="entry name" value="HTH_XRE"/>
    <property type="match status" value="1"/>
</dbReference>
<dbReference type="PROSITE" id="PS50943">
    <property type="entry name" value="HTH_CROC1"/>
    <property type="match status" value="1"/>
</dbReference>
<dbReference type="Pfam" id="PF01381">
    <property type="entry name" value="HTH_3"/>
    <property type="match status" value="1"/>
</dbReference>
<dbReference type="AlphaFoldDB" id="A0A0E2HGH3"/>
<feature type="domain" description="HTH cro/C1-type" evidence="1">
    <location>
        <begin position="24"/>
        <end position="80"/>
    </location>
</feature>
<dbReference type="InterPro" id="IPR010982">
    <property type="entry name" value="Lambda_DNA-bd_dom_sf"/>
</dbReference>
<proteinExistence type="predicted"/>
<dbReference type="SUPFAM" id="SSF47413">
    <property type="entry name" value="lambda repressor-like DNA-binding domains"/>
    <property type="match status" value="1"/>
</dbReference>
<name>A0A0E2HGH3_9FIRM</name>
<evidence type="ECO:0000313" key="2">
    <source>
        <dbReference type="EMBL" id="ENZ19553.1"/>
    </source>
</evidence>
<dbReference type="EMBL" id="AGYR01000004">
    <property type="protein sequence ID" value="ENZ19553.1"/>
    <property type="molecule type" value="Genomic_DNA"/>
</dbReference>
<protein>
    <submittedName>
        <fullName evidence="2">Transcriptional regulator XRE family protein</fullName>
    </submittedName>
</protein>
<gene>
    <name evidence="2" type="ORF">HMPREF1090_00461</name>
</gene>
<dbReference type="Proteomes" id="UP000013085">
    <property type="component" value="Unassembled WGS sequence"/>
</dbReference>
<evidence type="ECO:0000259" key="1">
    <source>
        <dbReference type="PROSITE" id="PS50943"/>
    </source>
</evidence>
<dbReference type="InterPro" id="IPR048093">
    <property type="entry name" value="MobT"/>
</dbReference>
<dbReference type="CDD" id="cd00093">
    <property type="entry name" value="HTH_XRE"/>
    <property type="match status" value="1"/>
</dbReference>
<dbReference type="Pfam" id="PF18106">
    <property type="entry name" value="Rol_Rep_N"/>
    <property type="match status" value="1"/>
</dbReference>
<dbReference type="PATRIC" id="fig|999408.3.peg.500"/>
<dbReference type="InterPro" id="IPR040819">
    <property type="entry name" value="Rol_Rep_N"/>
</dbReference>
<dbReference type="InterPro" id="IPR003491">
    <property type="entry name" value="REP-like_C"/>
</dbReference>
<dbReference type="HOGENOM" id="CLU_037938_0_0_9"/>
<dbReference type="GO" id="GO:0003677">
    <property type="term" value="F:DNA binding"/>
    <property type="evidence" value="ECO:0007669"/>
    <property type="project" value="InterPro"/>
</dbReference>
<accession>A0A0E2HGH3</accession>
<organism evidence="2 3">
    <name type="scientific">[Clostridium] clostridioforme 90A8</name>
    <dbReference type="NCBI Taxonomy" id="999408"/>
    <lineage>
        <taxon>Bacteria</taxon>
        <taxon>Bacillati</taxon>
        <taxon>Bacillota</taxon>
        <taxon>Clostridia</taxon>
        <taxon>Lachnospirales</taxon>
        <taxon>Lachnospiraceae</taxon>
        <taxon>Enterocloster</taxon>
    </lineage>
</organism>
<sequence length="407" mass="48356">MKVDIRFFRQEGFSLNEETWVRHIREKRAAYGISQQKLALAAGITRPYLSDIETGKAHPSEALQESISEALERFNPDAPLEMLFDYVRIRFPTMDVKHIVEDVLRLKLPYFIHEDYGFYSYTEHYYLGDIFVLVSPELEKGVLLELKGRGCRQFESYLLAQERSWYEFFMDVLMEDGVMKRLDLAINDKTGILNIPHLTEKCRNEECISVFRSFKSYRSGELVRREEKECMGNTLYIGSLQSEVYFCIYEKDYEQYKKHDIPIEDAEVKNRFEIRLKNERAFYAIRDLLEHDNPERTAFQIINRYVRFVDRDDTKPRSDWRINEEWAWFIGERRGSLKLTTKPEPYSFERTLHWLSHQVAPTLKLALRLDKMNHTQIVHDIITHAKMTEKHEKILKQQAAAAKEVVL</sequence>
<comment type="caution">
    <text evidence="2">The sequence shown here is derived from an EMBL/GenBank/DDBJ whole genome shotgun (WGS) entry which is preliminary data.</text>
</comment>
<dbReference type="RefSeq" id="WP_002594313.1">
    <property type="nucleotide sequence ID" value="NZ_KB850987.1"/>
</dbReference>
<evidence type="ECO:0000313" key="3">
    <source>
        <dbReference type="Proteomes" id="UP000013085"/>
    </source>
</evidence>
<dbReference type="NCBIfam" id="NF041493">
    <property type="entry name" value="MobT"/>
    <property type="match status" value="1"/>
</dbReference>
<reference evidence="2 3" key="1">
    <citation type="submission" date="2013-01" db="EMBL/GenBank/DDBJ databases">
        <title>The Genome Sequence of Clostridium clostridioforme 90A8.</title>
        <authorList>
            <consortium name="The Broad Institute Genome Sequencing Platform"/>
            <person name="Earl A."/>
            <person name="Ward D."/>
            <person name="Feldgarden M."/>
            <person name="Gevers D."/>
            <person name="Courvalin P."/>
            <person name="Lambert T."/>
            <person name="Walker B."/>
            <person name="Young S.K."/>
            <person name="Zeng Q."/>
            <person name="Gargeya S."/>
            <person name="Fitzgerald M."/>
            <person name="Haas B."/>
            <person name="Abouelleil A."/>
            <person name="Alvarado L."/>
            <person name="Arachchi H.M."/>
            <person name="Berlin A.M."/>
            <person name="Chapman S.B."/>
            <person name="Dewar J."/>
            <person name="Goldberg J."/>
            <person name="Griggs A."/>
            <person name="Gujja S."/>
            <person name="Hansen M."/>
            <person name="Howarth C."/>
            <person name="Imamovic A."/>
            <person name="Larimer J."/>
            <person name="McCowan C."/>
            <person name="Murphy C."/>
            <person name="Neiman D."/>
            <person name="Pearson M."/>
            <person name="Priest M."/>
            <person name="Roberts A."/>
            <person name="Saif S."/>
            <person name="Shea T."/>
            <person name="Sisk P."/>
            <person name="Sykes S."/>
            <person name="Wortman J."/>
            <person name="Nusbaum C."/>
            <person name="Birren B."/>
        </authorList>
    </citation>
    <scope>NUCLEOTIDE SEQUENCE [LARGE SCALE GENOMIC DNA]</scope>
    <source>
        <strain evidence="2 3">90A8</strain>
    </source>
</reference>